<keyword evidence="7" id="KW-1185">Reference proteome</keyword>
<feature type="domain" description="FAD/NAD(P)-binding" evidence="5">
    <location>
        <begin position="8"/>
        <end position="294"/>
    </location>
</feature>
<reference evidence="6" key="1">
    <citation type="submission" date="2019-10" db="EMBL/GenBank/DDBJ databases">
        <authorList>
            <consortium name="DOE Joint Genome Institute"/>
            <person name="Kuo A."/>
            <person name="Miyauchi S."/>
            <person name="Kiss E."/>
            <person name="Drula E."/>
            <person name="Kohler A."/>
            <person name="Sanchez-Garcia M."/>
            <person name="Andreopoulos B."/>
            <person name="Barry K.W."/>
            <person name="Bonito G."/>
            <person name="Buee M."/>
            <person name="Carver A."/>
            <person name="Chen C."/>
            <person name="Cichocki N."/>
            <person name="Clum A."/>
            <person name="Culley D."/>
            <person name="Crous P.W."/>
            <person name="Fauchery L."/>
            <person name="Girlanda M."/>
            <person name="Hayes R."/>
            <person name="Keri Z."/>
            <person name="LaButti K."/>
            <person name="Lipzen A."/>
            <person name="Lombard V."/>
            <person name="Magnuson J."/>
            <person name="Maillard F."/>
            <person name="Morin E."/>
            <person name="Murat C."/>
            <person name="Nolan M."/>
            <person name="Ohm R."/>
            <person name="Pangilinan J."/>
            <person name="Pereira M."/>
            <person name="Perotto S."/>
            <person name="Peter M."/>
            <person name="Riley R."/>
            <person name="Sitrit Y."/>
            <person name="Stielow B."/>
            <person name="Szollosi G."/>
            <person name="Zifcakova L."/>
            <person name="Stursova M."/>
            <person name="Spatafora J.W."/>
            <person name="Tedersoo L."/>
            <person name="Vaario L.-M."/>
            <person name="Yamada A."/>
            <person name="Yan M."/>
            <person name="Wang P."/>
            <person name="Xu J."/>
            <person name="Bruns T."/>
            <person name="Baldrian P."/>
            <person name="Vilgalys R."/>
            <person name="Henrissat B."/>
            <person name="Grigoriev I.V."/>
            <person name="Hibbett D."/>
            <person name="Nagy L.G."/>
            <person name="Martin F.M."/>
        </authorList>
    </citation>
    <scope>NUCLEOTIDE SEQUENCE</scope>
    <source>
        <strain evidence="6">Prilba</strain>
    </source>
</reference>
<reference evidence="6" key="2">
    <citation type="journal article" date="2020" name="Nat. Commun.">
        <title>Large-scale genome sequencing of mycorrhizal fungi provides insights into the early evolution of symbiotic traits.</title>
        <authorList>
            <person name="Miyauchi S."/>
            <person name="Kiss E."/>
            <person name="Kuo A."/>
            <person name="Drula E."/>
            <person name="Kohler A."/>
            <person name="Sanchez-Garcia M."/>
            <person name="Morin E."/>
            <person name="Andreopoulos B."/>
            <person name="Barry K.W."/>
            <person name="Bonito G."/>
            <person name="Buee M."/>
            <person name="Carver A."/>
            <person name="Chen C."/>
            <person name="Cichocki N."/>
            <person name="Clum A."/>
            <person name="Culley D."/>
            <person name="Crous P.W."/>
            <person name="Fauchery L."/>
            <person name="Girlanda M."/>
            <person name="Hayes R.D."/>
            <person name="Keri Z."/>
            <person name="LaButti K."/>
            <person name="Lipzen A."/>
            <person name="Lombard V."/>
            <person name="Magnuson J."/>
            <person name="Maillard F."/>
            <person name="Murat C."/>
            <person name="Nolan M."/>
            <person name="Ohm R.A."/>
            <person name="Pangilinan J."/>
            <person name="Pereira M.F."/>
            <person name="Perotto S."/>
            <person name="Peter M."/>
            <person name="Pfister S."/>
            <person name="Riley R."/>
            <person name="Sitrit Y."/>
            <person name="Stielow J.B."/>
            <person name="Szollosi G."/>
            <person name="Zifcakova L."/>
            <person name="Stursova M."/>
            <person name="Spatafora J.W."/>
            <person name="Tedersoo L."/>
            <person name="Vaario L.M."/>
            <person name="Yamada A."/>
            <person name="Yan M."/>
            <person name="Wang P."/>
            <person name="Xu J."/>
            <person name="Bruns T."/>
            <person name="Baldrian P."/>
            <person name="Vilgalys R."/>
            <person name="Dunand C."/>
            <person name="Henrissat B."/>
            <person name="Grigoriev I.V."/>
            <person name="Hibbett D."/>
            <person name="Nagy L.G."/>
            <person name="Martin F.M."/>
        </authorList>
    </citation>
    <scope>NUCLEOTIDE SEQUENCE</scope>
    <source>
        <strain evidence="6">Prilba</strain>
    </source>
</reference>
<dbReference type="SUPFAM" id="SSF51905">
    <property type="entry name" value="FAD/NAD(P)-binding domain"/>
    <property type="match status" value="1"/>
</dbReference>
<comment type="similarity">
    <text evidence="1">Belongs to the FAD-dependent oxidoreductase family.</text>
</comment>
<evidence type="ECO:0000256" key="4">
    <source>
        <dbReference type="ARBA" id="ARBA00023002"/>
    </source>
</evidence>
<dbReference type="Pfam" id="PF07992">
    <property type="entry name" value="Pyr_redox_2"/>
    <property type="match status" value="1"/>
</dbReference>
<dbReference type="Gene3D" id="3.50.50.100">
    <property type="match status" value="1"/>
</dbReference>
<keyword evidence="3" id="KW-0274">FAD</keyword>
<dbReference type="InterPro" id="IPR036188">
    <property type="entry name" value="FAD/NAD-bd_sf"/>
</dbReference>
<dbReference type="Proteomes" id="UP000759537">
    <property type="component" value="Unassembled WGS sequence"/>
</dbReference>
<evidence type="ECO:0000256" key="2">
    <source>
        <dbReference type="ARBA" id="ARBA00022630"/>
    </source>
</evidence>
<organism evidence="6 7">
    <name type="scientific">Russula ochroleuca</name>
    <dbReference type="NCBI Taxonomy" id="152965"/>
    <lineage>
        <taxon>Eukaryota</taxon>
        <taxon>Fungi</taxon>
        <taxon>Dikarya</taxon>
        <taxon>Basidiomycota</taxon>
        <taxon>Agaricomycotina</taxon>
        <taxon>Agaricomycetes</taxon>
        <taxon>Russulales</taxon>
        <taxon>Russulaceae</taxon>
        <taxon>Russula</taxon>
    </lineage>
</organism>
<dbReference type="PRINTS" id="PR00368">
    <property type="entry name" value="FADPNR"/>
</dbReference>
<dbReference type="GO" id="GO:0004174">
    <property type="term" value="F:electron-transferring-flavoprotein dehydrogenase activity"/>
    <property type="evidence" value="ECO:0007669"/>
    <property type="project" value="TreeGrafter"/>
</dbReference>
<keyword evidence="4" id="KW-0560">Oxidoreductase</keyword>
<dbReference type="EMBL" id="WHVB01000004">
    <property type="protein sequence ID" value="KAF8483289.1"/>
    <property type="molecule type" value="Genomic_DNA"/>
</dbReference>
<dbReference type="PANTHER" id="PTHR43735:SF3">
    <property type="entry name" value="FERROPTOSIS SUPPRESSOR PROTEIN 1"/>
    <property type="match status" value="1"/>
</dbReference>
<gene>
    <name evidence="6" type="ORF">DFH94DRAFT_720684</name>
</gene>
<dbReference type="InterPro" id="IPR023753">
    <property type="entry name" value="FAD/NAD-binding_dom"/>
</dbReference>
<evidence type="ECO:0000313" key="6">
    <source>
        <dbReference type="EMBL" id="KAF8483289.1"/>
    </source>
</evidence>
<evidence type="ECO:0000313" key="7">
    <source>
        <dbReference type="Proteomes" id="UP000759537"/>
    </source>
</evidence>
<name>A0A9P5TB58_9AGAM</name>
<dbReference type="PANTHER" id="PTHR43735">
    <property type="entry name" value="APOPTOSIS-INDUCING FACTOR 1"/>
    <property type="match status" value="1"/>
</dbReference>
<evidence type="ECO:0000259" key="5">
    <source>
        <dbReference type="Pfam" id="PF07992"/>
    </source>
</evidence>
<dbReference type="GO" id="GO:0050660">
    <property type="term" value="F:flavin adenine dinucleotide binding"/>
    <property type="evidence" value="ECO:0007669"/>
    <property type="project" value="TreeGrafter"/>
</dbReference>
<comment type="caution">
    <text evidence="6">The sequence shown here is derived from an EMBL/GenBank/DDBJ whole genome shotgun (WGS) entry which is preliminary data.</text>
</comment>
<dbReference type="AlphaFoldDB" id="A0A9P5TB58"/>
<sequence>MSKSGRKSIVVVGGGAAGATITRILSSKIDASTTSLTLVTARPFALHLPATIRMTTTSEGKLEDSVLIPYESLLVKDNGTIKIGRVTAIEQGKEGRDGTVILSTNERIHYDFLVLAPGSEWEGPLAFPDDRAAVLEHIRSWRRKFENAKTGIILAGGGAVGIEYAGEIKDAFPNKKVTIVHSDSQLLNSVYPDKYRKRIEKDITSRGVNIVFNDYVDDFDSAPVKTRSGRLLEGDVVVPTFGSRPGTGFVKSLSSSALNPRGQIKIENTFQLKSYTNIYAIGDVTDWTEQKQAAKAPKHAEIAAANILAQINGGEPKKTYSGQTELIIVTNGKKQGVSYVGMLWGITLGNWFSSSMKGKELMVSMMRKAYGLAK</sequence>
<dbReference type="OrthoDB" id="202203at2759"/>
<proteinExistence type="inferred from homology"/>
<protein>
    <submittedName>
        <fullName evidence="6">FAD/NAD-P-binding domain-containing protein</fullName>
    </submittedName>
</protein>
<accession>A0A9P5TB58</accession>
<evidence type="ECO:0000256" key="1">
    <source>
        <dbReference type="ARBA" id="ARBA00006442"/>
    </source>
</evidence>
<dbReference type="GO" id="GO:0005737">
    <property type="term" value="C:cytoplasm"/>
    <property type="evidence" value="ECO:0007669"/>
    <property type="project" value="TreeGrafter"/>
</dbReference>
<keyword evidence="2" id="KW-0285">Flavoprotein</keyword>
<evidence type="ECO:0000256" key="3">
    <source>
        <dbReference type="ARBA" id="ARBA00022827"/>
    </source>
</evidence>
<dbReference type="PRINTS" id="PR00411">
    <property type="entry name" value="PNDRDTASEI"/>
</dbReference>